<reference evidence="10" key="1">
    <citation type="journal article" date="2023" name="bioRxiv">
        <title>Improved chromosome-level genome assembly for marigold (Tagetes erecta).</title>
        <authorList>
            <person name="Jiang F."/>
            <person name="Yuan L."/>
            <person name="Wang S."/>
            <person name="Wang H."/>
            <person name="Xu D."/>
            <person name="Wang A."/>
            <person name="Fan W."/>
        </authorList>
    </citation>
    <scope>NUCLEOTIDE SEQUENCE</scope>
    <source>
        <strain evidence="10">WSJ</strain>
        <tissue evidence="10">Leaf</tissue>
    </source>
</reference>
<evidence type="ECO:0000256" key="1">
    <source>
        <dbReference type="ARBA" id="ARBA00004930"/>
    </source>
</evidence>
<dbReference type="InterPro" id="IPR025110">
    <property type="entry name" value="AMP-bd_C"/>
</dbReference>
<feature type="transmembrane region" description="Helical" evidence="8">
    <location>
        <begin position="1544"/>
        <end position="1566"/>
    </location>
</feature>
<dbReference type="GO" id="GO:0008610">
    <property type="term" value="P:lipid biosynthetic process"/>
    <property type="evidence" value="ECO:0007669"/>
    <property type="project" value="InterPro"/>
</dbReference>
<evidence type="ECO:0000256" key="7">
    <source>
        <dbReference type="ARBA" id="ARBA00023098"/>
    </source>
</evidence>
<comment type="caution">
    <text evidence="10">The sequence shown here is derived from an EMBL/GenBank/DDBJ whole genome shotgun (WGS) entry which is preliminary data.</text>
</comment>
<dbReference type="Pfam" id="PF00550">
    <property type="entry name" value="PP-binding"/>
    <property type="match status" value="1"/>
</dbReference>
<evidence type="ECO:0000256" key="5">
    <source>
        <dbReference type="ARBA" id="ARBA00022832"/>
    </source>
</evidence>
<dbReference type="Pfam" id="PF23024">
    <property type="entry name" value="AMP-dom_DIP2-like"/>
    <property type="match status" value="1"/>
</dbReference>
<dbReference type="Gene3D" id="2.160.10.10">
    <property type="entry name" value="Hexapeptide repeat proteins"/>
    <property type="match status" value="1"/>
</dbReference>
<dbReference type="CDD" id="cd05931">
    <property type="entry name" value="FAAL"/>
    <property type="match status" value="1"/>
</dbReference>
<feature type="transmembrane region" description="Helical" evidence="8">
    <location>
        <begin position="1276"/>
        <end position="1304"/>
    </location>
</feature>
<gene>
    <name evidence="10" type="ORF">QVD17_00948</name>
</gene>
<keyword evidence="3" id="KW-0597">Phosphoprotein</keyword>
<dbReference type="Gene3D" id="1.10.1200.10">
    <property type="entry name" value="ACP-like"/>
    <property type="match status" value="1"/>
</dbReference>
<evidence type="ECO:0000259" key="9">
    <source>
        <dbReference type="PROSITE" id="PS50075"/>
    </source>
</evidence>
<evidence type="ECO:0000256" key="8">
    <source>
        <dbReference type="SAM" id="Phobius"/>
    </source>
</evidence>
<dbReference type="InterPro" id="IPR042099">
    <property type="entry name" value="ANL_N_sf"/>
</dbReference>
<evidence type="ECO:0000256" key="6">
    <source>
        <dbReference type="ARBA" id="ARBA00023051"/>
    </source>
</evidence>
<dbReference type="InterPro" id="IPR009081">
    <property type="entry name" value="PP-bd_ACP"/>
</dbReference>
<dbReference type="Gene3D" id="3.30.300.30">
    <property type="match status" value="1"/>
</dbReference>
<keyword evidence="2" id="KW-0596">Phosphopantetheine</keyword>
<dbReference type="PROSITE" id="PS50075">
    <property type="entry name" value="CARRIER"/>
    <property type="match status" value="1"/>
</dbReference>
<dbReference type="InterPro" id="IPR018028">
    <property type="entry name" value="Catalase"/>
</dbReference>
<dbReference type="Proteomes" id="UP001229421">
    <property type="component" value="Unassembled WGS sequence"/>
</dbReference>
<dbReference type="Gene3D" id="2.40.180.10">
    <property type="entry name" value="Catalase core domain"/>
    <property type="match status" value="1"/>
</dbReference>
<feature type="transmembrane region" description="Helical" evidence="8">
    <location>
        <begin position="2114"/>
        <end position="2136"/>
    </location>
</feature>
<evidence type="ECO:0000256" key="4">
    <source>
        <dbReference type="ARBA" id="ARBA00022598"/>
    </source>
</evidence>
<dbReference type="Gene3D" id="3.40.50.12780">
    <property type="entry name" value="N-terminal domain of ligase-like"/>
    <property type="match status" value="1"/>
</dbReference>
<dbReference type="Pfam" id="PF00501">
    <property type="entry name" value="AMP-binding"/>
    <property type="match status" value="1"/>
</dbReference>
<name>A0AAD8L5H3_TARER</name>
<evidence type="ECO:0000256" key="2">
    <source>
        <dbReference type="ARBA" id="ARBA00022450"/>
    </source>
</evidence>
<keyword evidence="7" id="KW-0443">Lipid metabolism</keyword>
<dbReference type="GO" id="GO:0009698">
    <property type="term" value="P:phenylpropanoid metabolic process"/>
    <property type="evidence" value="ECO:0007669"/>
    <property type="project" value="UniProtKB-KW"/>
</dbReference>
<dbReference type="InterPro" id="IPR020806">
    <property type="entry name" value="PKS_PP-bd"/>
</dbReference>
<dbReference type="InterPro" id="IPR045851">
    <property type="entry name" value="AMP-bd_C_sf"/>
</dbReference>
<dbReference type="PANTHER" id="PTHR22754">
    <property type="entry name" value="DISCO-INTERACTING PROTEIN 2 DIP2 -RELATED"/>
    <property type="match status" value="1"/>
</dbReference>
<dbReference type="Gene3D" id="3.50.50.60">
    <property type="entry name" value="FAD/NAD(P)-binding domain"/>
    <property type="match status" value="1"/>
</dbReference>
<feature type="transmembrane region" description="Helical" evidence="8">
    <location>
        <begin position="1474"/>
        <end position="1501"/>
    </location>
</feature>
<dbReference type="PRINTS" id="PR00419">
    <property type="entry name" value="ADXRDTASE"/>
</dbReference>
<dbReference type="GO" id="GO:0004096">
    <property type="term" value="F:catalase activity"/>
    <property type="evidence" value="ECO:0007669"/>
    <property type="project" value="InterPro"/>
</dbReference>
<dbReference type="SUPFAM" id="SSF47336">
    <property type="entry name" value="ACP-like"/>
    <property type="match status" value="1"/>
</dbReference>
<evidence type="ECO:0000313" key="10">
    <source>
        <dbReference type="EMBL" id="KAK1435187.1"/>
    </source>
</evidence>
<dbReference type="PROSITE" id="PS51402">
    <property type="entry name" value="CATALASE_3"/>
    <property type="match status" value="1"/>
</dbReference>
<dbReference type="InterPro" id="IPR036736">
    <property type="entry name" value="ACP-like_sf"/>
</dbReference>
<dbReference type="GO" id="GO:0016874">
    <property type="term" value="F:ligase activity"/>
    <property type="evidence" value="ECO:0007669"/>
    <property type="project" value="UniProtKB-KW"/>
</dbReference>
<dbReference type="SUPFAM" id="SSF56801">
    <property type="entry name" value="Acetyl-CoA synthetase-like"/>
    <property type="match status" value="1"/>
</dbReference>
<dbReference type="PROSITE" id="PS00455">
    <property type="entry name" value="AMP_BINDING"/>
    <property type="match status" value="1"/>
</dbReference>
<keyword evidence="5" id="KW-0276">Fatty acid metabolism</keyword>
<dbReference type="GO" id="GO:0006979">
    <property type="term" value="P:response to oxidative stress"/>
    <property type="evidence" value="ECO:0007669"/>
    <property type="project" value="InterPro"/>
</dbReference>
<protein>
    <recommendedName>
        <fullName evidence="9">Carrier domain-containing protein</fullName>
    </recommendedName>
</protein>
<dbReference type="InterPro" id="IPR020845">
    <property type="entry name" value="AMP-binding_CS"/>
</dbReference>
<proteinExistence type="predicted"/>
<dbReference type="InterPro" id="IPR011004">
    <property type="entry name" value="Trimer_LpxA-like_sf"/>
</dbReference>
<dbReference type="SMART" id="SM00823">
    <property type="entry name" value="PKS_PP"/>
    <property type="match status" value="1"/>
</dbReference>
<dbReference type="InterPro" id="IPR036188">
    <property type="entry name" value="FAD/NAD-bd_sf"/>
</dbReference>
<sequence length="2320" mass="257816">MIIKYPSNANLPNLSLEDMETEEAIEDKFAKMHPCFEPNTRIGIIGGGPSGLSAAYALCKLGYTNVIVLEKHHSVGGMCESLDIEGRIYDLGGQVLAGNSAPTIFHLANQIGAETEDLTTHKFATINTTTGQFHDTKLIDDYVSVISLTLNLQDKANSTNRIGVHAISDIASDPTPSFLKSNGLNSVPKSVAYGFTASGYGFVQDMPYAYVHEFIKTSMAGKVMRFKGGFTSVWEKISKQIPVEVYCNAKVLMVKRDVDGVCLEVEIGDGESQKMDMEFDKLIISGSFPVIGGKTYRSPLENAEEFVNEAMDLTDLEKEVFSKVETIDYYTTVLKIDGFDHIPVGFYYFHEFMDDPNTIGNPVAMQRFYSDTNIFLFWSYGNSVNIVGETVIQLAVDAVTRMGGNVNKVILQRRFKYFPHVNSQEMKDGFYEKLENQLQGQNNTFYVGGLMAFELTERNSSYAFNLVLKHFASDNPEPSFPYVKRLFTMKSDNCSWISKHLNESPGVEFPDISSIDGYLRHWGNHELIANKTLYTWLNDKGETISQRTYKELYNNASFIARKLLTYKKPVIEPGDRVLLIYIPGLEFIDAFFGCLIARVIPVPAIPPDPSQTGGQPLLHIENIAKRTKAVAILSTFGYHVYVKANSAKNKIMLTGRRKNSGSWPNLPWMHTDSWIKNSKGFNVSFDDVSIFVKESQVLPKDLCFLQFTSGSTGDAKGVMLTHSGLIHNVKLMRRVYKSTSNTVAVSWLPQYHDMGLIGGLLTTLVSGGTAVLFSPITFIKNPVLWLQTMSKFRATHSACPNFALELLIRRLVSKKEKNMKLDLSSMVFLMVAAEPVRSKTLKKFIELTRAFGLSQEVMAPGYGMAENSVYVSCAYGLGEPIFQDWQGRICCGYMGQNDADVDVRIVDPETGEEHVERGKEGEVWIYSPSAGIGYWGLEELTQKTFRNTLKGCIGKMYTRSGDLGRIVDGKLFITGRIKDLIIVGGRNIYASDVEKTVESSSEFIRPGCCAVVGVPEEVLLNKGITIPENMDQTGLVVIAEVKGKKPPPNEIIDRIQTIVTEEHGIIISSVVLIKEKTICKTTSGKIKRFECLKQFIDNKLQVIKALQSTTQNTKESISGIIPKQEVIHFLKKLLSDQTGVPTASISVTESLANYGIDSIGVVRAAQKLSGFLGVPVGAIDIFTATCIDDLADFAEDLLKKSFPEIASPESHFPHKRTIFFKIPLEVSSTNKFGIWMSHFLGLAYIMFLMMIPIYLSVSAFTNLISKGGKLIQMSPWVGYLISITCAPVVWMFYIMSTCITVAIFGNSFLQPNYGLTPDISIWSIDFVKWWTLYKAQEVCSRVHAVHLKGTVFARMWFEMFGAKIGSSVRLDTVDITDPYLVNIGDGAVIAEGALIQSHEVKNGVLSLQPIRISENSCVAPYALLQKGSIVDYGAQVPALQAFKSGQREFKMSTIPKAEQGAILKDNKSGWLEPFYHILGIYMVGFLSSLSAAIGYSLYLWLLQKPQSLQHLSFLCLCASVHWLPFNVIAYIIMFKDITATPSTFAITIAVGYLVHGIILTLLTATLHRVLSRAKQDNHMVMWFCHRLTTSVHLKFAKFLSGTEAFCLYLRVLGAKVGSHCSIRAINPIIDPELISIGDGVHLGDFSRIVPGFYNSNGCIRGPIKVEDNSVIGSQGLVLPGSVVESNVILGALSVAPVNSTLRTGGVFVGSQNPIMVKNITQRLDDRIEEMDEKYKKVLGNLAANIAAATLKVKSRYFHRIGAAGKGSLRVYETVPGLPGHKIFSPGKCYPIIIRHSNCLSSDDDARLDPRGAAIRILSDESDINSSILDLTLKTGKAFHARTIGDFATWLVCGAAAREEHVKYAPHIRDAMWDSLRNMDSYAELHYYSNICRLLRFKDGKEMYVKFKLRPFDETLGEDCGKVEPIGILPPETGAIPRNENDKRPLLFLEDDFQQRVNSPEHVRYVLQFQLRSVPNDEVVRELILDCTKPWDENECPYVEVGEITIDRLLTLEESSNLEFNPFLKCHEIDVIRATSCSQSASMDHGRSVVYSICQHLRNNKPLPESWRNFLQHSDVKIDLTGCPMAAHADKNDTKNVTLARPWYTNLWMMSGQPLLQIITPYFLMGMVIFTPLNAVLYLKSHDVSQFSQLHWLIPGFWLGSGIVAGAVCGLAKWVLVGKKKEGETVMIWSMGVYLDTIWQAIRTLVGEYFMDMSSGSVVFGLWMNLMGSDIAWNHGAYVDSMGAVLNPEMVTIEPYGSVGREALLFGHIYEGEGGKVKFGKIHIKEAGFVGSRSVAMPGVVVENDGNLSALSLAMKAEVIK</sequence>
<keyword evidence="8" id="KW-0812">Transmembrane</keyword>
<dbReference type="PANTHER" id="PTHR22754:SF32">
    <property type="entry name" value="DISCO-INTERACTING PROTEIN 2"/>
    <property type="match status" value="1"/>
</dbReference>
<keyword evidence="11" id="KW-1185">Reference proteome</keyword>
<comment type="pathway">
    <text evidence="1">Phytoalexin biosynthesis; 3,4',5-trihydroxystilbene biosynthesis; 3,4',5-trihydroxystilbene from trans-4-coumarate: step 1/2.</text>
</comment>
<dbReference type="InterPro" id="IPR040097">
    <property type="entry name" value="FAAL/FAAC"/>
</dbReference>
<feature type="domain" description="Carrier" evidence="9">
    <location>
        <begin position="1124"/>
        <end position="1198"/>
    </location>
</feature>
<dbReference type="InterPro" id="IPR002937">
    <property type="entry name" value="Amino_oxidase"/>
</dbReference>
<dbReference type="Pfam" id="PF01593">
    <property type="entry name" value="Amino_oxidase"/>
    <property type="match status" value="1"/>
</dbReference>
<keyword evidence="6" id="KW-0587">Phenylpropanoid metabolism</keyword>
<evidence type="ECO:0000256" key="3">
    <source>
        <dbReference type="ARBA" id="ARBA00022553"/>
    </source>
</evidence>
<organism evidence="10 11">
    <name type="scientific">Tagetes erecta</name>
    <name type="common">African marigold</name>
    <dbReference type="NCBI Taxonomy" id="13708"/>
    <lineage>
        <taxon>Eukaryota</taxon>
        <taxon>Viridiplantae</taxon>
        <taxon>Streptophyta</taxon>
        <taxon>Embryophyta</taxon>
        <taxon>Tracheophyta</taxon>
        <taxon>Spermatophyta</taxon>
        <taxon>Magnoliopsida</taxon>
        <taxon>eudicotyledons</taxon>
        <taxon>Gunneridae</taxon>
        <taxon>Pentapetalae</taxon>
        <taxon>asterids</taxon>
        <taxon>campanulids</taxon>
        <taxon>Asterales</taxon>
        <taxon>Asteraceae</taxon>
        <taxon>Asteroideae</taxon>
        <taxon>Heliantheae alliance</taxon>
        <taxon>Tageteae</taxon>
        <taxon>Tagetes</taxon>
    </lineage>
</organism>
<evidence type="ECO:0000313" key="11">
    <source>
        <dbReference type="Proteomes" id="UP001229421"/>
    </source>
</evidence>
<keyword evidence="4" id="KW-0436">Ligase</keyword>
<dbReference type="SUPFAM" id="SSF51905">
    <property type="entry name" value="FAD/NAD(P)-binding domain"/>
    <property type="match status" value="1"/>
</dbReference>
<feature type="transmembrane region" description="Helical" evidence="8">
    <location>
        <begin position="2156"/>
        <end position="2176"/>
    </location>
</feature>
<dbReference type="Gene3D" id="1.10.405.20">
    <property type="match status" value="1"/>
</dbReference>
<dbReference type="Gene3D" id="3.30.70.1990">
    <property type="match status" value="1"/>
</dbReference>
<feature type="transmembrane region" description="Helical" evidence="8">
    <location>
        <begin position="1513"/>
        <end position="1532"/>
    </location>
</feature>
<dbReference type="InterPro" id="IPR000873">
    <property type="entry name" value="AMP-dep_synth/lig_dom"/>
</dbReference>
<dbReference type="SUPFAM" id="SSF56634">
    <property type="entry name" value="Heme-dependent catalase-like"/>
    <property type="match status" value="1"/>
</dbReference>
<dbReference type="GO" id="GO:0020037">
    <property type="term" value="F:heme binding"/>
    <property type="evidence" value="ECO:0007669"/>
    <property type="project" value="InterPro"/>
</dbReference>
<feature type="transmembrane region" description="Helical" evidence="8">
    <location>
        <begin position="1232"/>
        <end position="1255"/>
    </location>
</feature>
<dbReference type="InterPro" id="IPR020835">
    <property type="entry name" value="Catalase_sf"/>
</dbReference>
<accession>A0AAD8L5H3</accession>
<dbReference type="SUPFAM" id="SSF51161">
    <property type="entry name" value="Trimeric LpxA-like enzymes"/>
    <property type="match status" value="2"/>
</dbReference>
<keyword evidence="8" id="KW-1133">Transmembrane helix</keyword>
<dbReference type="GO" id="GO:0031177">
    <property type="term" value="F:phosphopantetheine binding"/>
    <property type="evidence" value="ECO:0007669"/>
    <property type="project" value="InterPro"/>
</dbReference>
<dbReference type="GO" id="GO:0006631">
    <property type="term" value="P:fatty acid metabolic process"/>
    <property type="evidence" value="ECO:0007669"/>
    <property type="project" value="UniProtKB-KW"/>
</dbReference>
<dbReference type="EMBL" id="JAUHHV010000001">
    <property type="protein sequence ID" value="KAK1435187.1"/>
    <property type="molecule type" value="Genomic_DNA"/>
</dbReference>
<keyword evidence="8" id="KW-0472">Membrane</keyword>